<evidence type="ECO:0000313" key="3">
    <source>
        <dbReference type="EMBL" id="MBU3849483.1"/>
    </source>
</evidence>
<evidence type="ECO:0000256" key="1">
    <source>
        <dbReference type="ARBA" id="ARBA00022747"/>
    </source>
</evidence>
<proteinExistence type="predicted"/>
<dbReference type="PANTHER" id="PTHR30408:SF12">
    <property type="entry name" value="TYPE I RESTRICTION ENZYME MJAVIII SPECIFICITY SUBUNIT"/>
    <property type="match status" value="1"/>
</dbReference>
<protein>
    <submittedName>
        <fullName evidence="3">Restriction endonuclease subunit S</fullName>
    </submittedName>
</protein>
<keyword evidence="1" id="KW-0680">Restriction system</keyword>
<reference evidence="3" key="2">
    <citation type="submission" date="2021-04" db="EMBL/GenBank/DDBJ databases">
        <authorList>
            <person name="Gilroy R."/>
        </authorList>
    </citation>
    <scope>NUCLEOTIDE SEQUENCE</scope>
    <source>
        <strain evidence="3">Gambia15-2214</strain>
    </source>
</reference>
<keyword evidence="3" id="KW-0378">Hydrolase</keyword>
<dbReference type="CDD" id="cd16961">
    <property type="entry name" value="RMtype1_S_TRD-CR_like"/>
    <property type="match status" value="1"/>
</dbReference>
<name>A0A9E2P057_9SPIR</name>
<keyword evidence="3" id="KW-0540">Nuclease</keyword>
<keyword evidence="3" id="KW-0255">Endonuclease</keyword>
<dbReference type="GO" id="GO:0003677">
    <property type="term" value="F:DNA binding"/>
    <property type="evidence" value="ECO:0007669"/>
    <property type="project" value="UniProtKB-KW"/>
</dbReference>
<sequence>MTVQGAAKNTEEFLLGDITRFRSGLVLRRKEAKEKTEFQYPLLTLQSMNPKGRIDHDSLKPFWAAEALNPEYLTRPGEIVLRLTAPYTAVLITEVTKGIVVSSNFIIITCREEKTIPEYLAWLLNTPCFKRQIYKAASGNMLEAVTGAVFAKVRVTLPPLILQQKIARLKDLSQKECELLRRLAAEKEKLYRRTIDRIQRGEISVRGVNNDQ</sequence>
<dbReference type="AlphaFoldDB" id="A0A9E2P057"/>
<dbReference type="SUPFAM" id="SSF116734">
    <property type="entry name" value="DNA methylase specificity domain"/>
    <property type="match status" value="1"/>
</dbReference>
<dbReference type="Proteomes" id="UP000823914">
    <property type="component" value="Unassembled WGS sequence"/>
</dbReference>
<dbReference type="InterPro" id="IPR052021">
    <property type="entry name" value="Type-I_RS_S_subunit"/>
</dbReference>
<keyword evidence="2" id="KW-0238">DNA-binding</keyword>
<accession>A0A9E2P057</accession>
<evidence type="ECO:0000256" key="2">
    <source>
        <dbReference type="ARBA" id="ARBA00023125"/>
    </source>
</evidence>
<gene>
    <name evidence="3" type="ORF">IAA16_02835</name>
</gene>
<dbReference type="PANTHER" id="PTHR30408">
    <property type="entry name" value="TYPE-1 RESTRICTION ENZYME ECOKI SPECIFICITY PROTEIN"/>
    <property type="match status" value="1"/>
</dbReference>
<dbReference type="InterPro" id="IPR044946">
    <property type="entry name" value="Restrct_endonuc_typeI_TRD_sf"/>
</dbReference>
<comment type="caution">
    <text evidence="3">The sequence shown here is derived from an EMBL/GenBank/DDBJ whole genome shotgun (WGS) entry which is preliminary data.</text>
</comment>
<organism evidence="3 4">
    <name type="scientific">Candidatus Treponema excrementipullorum</name>
    <dbReference type="NCBI Taxonomy" id="2838768"/>
    <lineage>
        <taxon>Bacteria</taxon>
        <taxon>Pseudomonadati</taxon>
        <taxon>Spirochaetota</taxon>
        <taxon>Spirochaetia</taxon>
        <taxon>Spirochaetales</taxon>
        <taxon>Treponemataceae</taxon>
        <taxon>Treponema</taxon>
    </lineage>
</organism>
<evidence type="ECO:0000313" key="4">
    <source>
        <dbReference type="Proteomes" id="UP000823914"/>
    </source>
</evidence>
<dbReference type="EMBL" id="JAHLFV010000064">
    <property type="protein sequence ID" value="MBU3849483.1"/>
    <property type="molecule type" value="Genomic_DNA"/>
</dbReference>
<dbReference type="GO" id="GO:0009307">
    <property type="term" value="P:DNA restriction-modification system"/>
    <property type="evidence" value="ECO:0007669"/>
    <property type="project" value="UniProtKB-KW"/>
</dbReference>
<dbReference type="GO" id="GO:0004519">
    <property type="term" value="F:endonuclease activity"/>
    <property type="evidence" value="ECO:0007669"/>
    <property type="project" value="UniProtKB-KW"/>
</dbReference>
<reference evidence="3" key="1">
    <citation type="journal article" date="2021" name="PeerJ">
        <title>Extensive microbial diversity within the chicken gut microbiome revealed by metagenomics and culture.</title>
        <authorList>
            <person name="Gilroy R."/>
            <person name="Ravi A."/>
            <person name="Getino M."/>
            <person name="Pursley I."/>
            <person name="Horton D.L."/>
            <person name="Alikhan N.F."/>
            <person name="Baker D."/>
            <person name="Gharbi K."/>
            <person name="Hall N."/>
            <person name="Watson M."/>
            <person name="Adriaenssens E.M."/>
            <person name="Foster-Nyarko E."/>
            <person name="Jarju S."/>
            <person name="Secka A."/>
            <person name="Antonio M."/>
            <person name="Oren A."/>
            <person name="Chaudhuri R.R."/>
            <person name="La Ragione R."/>
            <person name="Hildebrand F."/>
            <person name="Pallen M.J."/>
        </authorList>
    </citation>
    <scope>NUCLEOTIDE SEQUENCE</scope>
    <source>
        <strain evidence="3">Gambia15-2214</strain>
    </source>
</reference>
<dbReference type="Gene3D" id="3.90.220.20">
    <property type="entry name" value="DNA methylase specificity domains"/>
    <property type="match status" value="1"/>
</dbReference>